<keyword evidence="1" id="KW-0472">Membrane</keyword>
<dbReference type="RefSeq" id="WP_135326375.1">
    <property type="nucleotide sequence ID" value="NZ_SRJC01000001.1"/>
</dbReference>
<evidence type="ECO:0008006" key="4">
    <source>
        <dbReference type="Google" id="ProtNLM"/>
    </source>
</evidence>
<dbReference type="EMBL" id="SRJC01000001">
    <property type="protein sequence ID" value="TGB03651.1"/>
    <property type="molecule type" value="Genomic_DNA"/>
</dbReference>
<dbReference type="Proteomes" id="UP000297982">
    <property type="component" value="Unassembled WGS sequence"/>
</dbReference>
<accession>A0A4Z0H2L6</accession>
<proteinExistence type="predicted"/>
<evidence type="ECO:0000313" key="2">
    <source>
        <dbReference type="EMBL" id="TGB03651.1"/>
    </source>
</evidence>
<reference evidence="2 3" key="1">
    <citation type="journal article" date="2003" name="Int. J. Syst. Evol. Microbiol.">
        <title>Halobacillus salinus sp. nov., isolated from a salt lake on the coast of the East Sea in Korea.</title>
        <authorList>
            <person name="Yoon J.H."/>
            <person name="Kang K.H."/>
            <person name="Park Y.H."/>
        </authorList>
    </citation>
    <scope>NUCLEOTIDE SEQUENCE [LARGE SCALE GENOMIC DNA]</scope>
    <source>
        <strain evidence="2 3">HSL-3</strain>
    </source>
</reference>
<protein>
    <recommendedName>
        <fullName evidence="4">Phosphatase</fullName>
    </recommendedName>
</protein>
<gene>
    <name evidence="2" type="ORF">E4663_01205</name>
</gene>
<evidence type="ECO:0000313" key="3">
    <source>
        <dbReference type="Proteomes" id="UP000297982"/>
    </source>
</evidence>
<comment type="caution">
    <text evidence="2">The sequence shown here is derived from an EMBL/GenBank/DDBJ whole genome shotgun (WGS) entry which is preliminary data.</text>
</comment>
<dbReference type="AlphaFoldDB" id="A0A4Z0H2L6"/>
<feature type="transmembrane region" description="Helical" evidence="1">
    <location>
        <begin position="61"/>
        <end position="81"/>
    </location>
</feature>
<keyword evidence="3" id="KW-1185">Reference proteome</keyword>
<feature type="transmembrane region" description="Helical" evidence="1">
    <location>
        <begin position="9"/>
        <end position="28"/>
    </location>
</feature>
<name>A0A4Z0H2L6_9BACI</name>
<evidence type="ECO:0000256" key="1">
    <source>
        <dbReference type="SAM" id="Phobius"/>
    </source>
</evidence>
<keyword evidence="1" id="KW-0812">Transmembrane</keyword>
<dbReference type="STRING" id="192814.GCA_900166575_00528"/>
<organism evidence="2 3">
    <name type="scientific">Halobacillus salinus</name>
    <dbReference type="NCBI Taxonomy" id="192814"/>
    <lineage>
        <taxon>Bacteria</taxon>
        <taxon>Bacillati</taxon>
        <taxon>Bacillota</taxon>
        <taxon>Bacilli</taxon>
        <taxon>Bacillales</taxon>
        <taxon>Bacillaceae</taxon>
        <taxon>Halobacillus</taxon>
    </lineage>
</organism>
<sequence>MTRKDLKGLIALASILAVIGFILMFFSVDFGTSLAGNWLAQRGGVETSIYLIAVEGYIENFLVSGSILFGIALAVVTFSYYKLLETRE</sequence>
<keyword evidence="1" id="KW-1133">Transmembrane helix</keyword>